<keyword evidence="7 13" id="KW-0001">2Fe-2S</keyword>
<dbReference type="SMART" id="SM00729">
    <property type="entry name" value="Elp3"/>
    <property type="match status" value="1"/>
</dbReference>
<dbReference type="EMBL" id="JAGUCO010000024">
    <property type="protein sequence ID" value="MBS2100517.1"/>
    <property type="molecule type" value="Genomic_DNA"/>
</dbReference>
<feature type="binding site" evidence="13">
    <location>
        <position position="67"/>
    </location>
    <ligand>
        <name>[4Fe-4S] cluster</name>
        <dbReference type="ChEBI" id="CHEBI:49883"/>
        <note>4Fe-4S-S-AdoMet</note>
    </ligand>
</feature>
<evidence type="ECO:0000256" key="12">
    <source>
        <dbReference type="ARBA" id="ARBA00051157"/>
    </source>
</evidence>
<keyword evidence="5 13" id="KW-0808">Transferase</keyword>
<name>A0ABS5K027_9BACT</name>
<dbReference type="Gene3D" id="3.20.20.70">
    <property type="entry name" value="Aldolase class I"/>
    <property type="match status" value="1"/>
</dbReference>
<dbReference type="InterPro" id="IPR007197">
    <property type="entry name" value="rSAM"/>
</dbReference>
<dbReference type="EC" id="2.8.1.6" evidence="3 13"/>
<dbReference type="HAMAP" id="MF_01694">
    <property type="entry name" value="BioB"/>
    <property type="match status" value="1"/>
</dbReference>
<evidence type="ECO:0000256" key="4">
    <source>
        <dbReference type="ARBA" id="ARBA00022485"/>
    </source>
</evidence>
<dbReference type="InterPro" id="IPR002684">
    <property type="entry name" value="Biotin_synth/BioAB"/>
</dbReference>
<dbReference type="SFLD" id="SFLDS00029">
    <property type="entry name" value="Radical_SAM"/>
    <property type="match status" value="1"/>
</dbReference>
<dbReference type="RefSeq" id="WP_212218515.1">
    <property type="nucleotide sequence ID" value="NZ_JAGUCO010000024.1"/>
</dbReference>
<evidence type="ECO:0000256" key="2">
    <source>
        <dbReference type="ARBA" id="ARBA00010765"/>
    </source>
</evidence>
<dbReference type="SUPFAM" id="SSF102114">
    <property type="entry name" value="Radical SAM enzymes"/>
    <property type="match status" value="1"/>
</dbReference>
<keyword evidence="8 13" id="KW-0479">Metal-binding</keyword>
<comment type="function">
    <text evidence="13">Catalyzes the conversion of dethiobiotin (DTB) to biotin by the insertion of a sulfur atom into dethiobiotin via a radical-based mechanism.</text>
</comment>
<dbReference type="PROSITE" id="PS51918">
    <property type="entry name" value="RADICAL_SAM"/>
    <property type="match status" value="1"/>
</dbReference>
<comment type="similarity">
    <text evidence="2 13">Belongs to the radical SAM superfamily. Biotin synthase family.</text>
</comment>
<feature type="binding site" evidence="13">
    <location>
        <position position="139"/>
    </location>
    <ligand>
        <name>[2Fe-2S] cluster</name>
        <dbReference type="ChEBI" id="CHEBI:190135"/>
    </ligand>
</feature>
<organism evidence="15 16">
    <name type="scientific">Carboxylicivirga linearis</name>
    <dbReference type="NCBI Taxonomy" id="1628157"/>
    <lineage>
        <taxon>Bacteria</taxon>
        <taxon>Pseudomonadati</taxon>
        <taxon>Bacteroidota</taxon>
        <taxon>Bacteroidia</taxon>
        <taxon>Marinilabiliales</taxon>
        <taxon>Marinilabiliaceae</taxon>
        <taxon>Carboxylicivirga</taxon>
    </lineage>
</organism>
<dbReference type="Proteomes" id="UP000708576">
    <property type="component" value="Unassembled WGS sequence"/>
</dbReference>
<keyword evidence="6 13" id="KW-0949">S-adenosyl-L-methionine</keyword>
<dbReference type="GO" id="GO:0004076">
    <property type="term" value="F:biotin synthase activity"/>
    <property type="evidence" value="ECO:0007669"/>
    <property type="project" value="UniProtKB-EC"/>
</dbReference>
<proteinExistence type="inferred from homology"/>
<dbReference type="SFLD" id="SFLDG01278">
    <property type="entry name" value="biotin_synthase_like"/>
    <property type="match status" value="1"/>
</dbReference>
<evidence type="ECO:0000259" key="14">
    <source>
        <dbReference type="PROSITE" id="PS51918"/>
    </source>
</evidence>
<accession>A0ABS5K027</accession>
<dbReference type="Pfam" id="PF04055">
    <property type="entry name" value="Radical_SAM"/>
    <property type="match status" value="1"/>
</dbReference>
<gene>
    <name evidence="13 15" type="primary">bioB</name>
    <name evidence="15" type="ORF">KEM10_19690</name>
</gene>
<evidence type="ECO:0000256" key="5">
    <source>
        <dbReference type="ARBA" id="ARBA00022679"/>
    </source>
</evidence>
<reference evidence="15 16" key="1">
    <citation type="journal article" date="2015" name="Int. J. Syst. Evol. Microbiol.">
        <title>Carboxylicivirga linearis sp. nov., isolated from a sea cucumber culture pond.</title>
        <authorList>
            <person name="Wang F.Q."/>
            <person name="Zhou Y.X."/>
            <person name="Lin X.Z."/>
            <person name="Chen G.J."/>
            <person name="Du Z.J."/>
        </authorList>
    </citation>
    <scope>NUCLEOTIDE SEQUENCE [LARGE SCALE GENOMIC DNA]</scope>
    <source>
        <strain evidence="15 16">FB218</strain>
    </source>
</reference>
<comment type="pathway">
    <text evidence="1 13">Cofactor biosynthesis; biotin biosynthesis; biotin from 7,8-diaminononanoate: step 2/2.</text>
</comment>
<feature type="binding site" evidence="13">
    <location>
        <position position="70"/>
    </location>
    <ligand>
        <name>[4Fe-4S] cluster</name>
        <dbReference type="ChEBI" id="CHEBI:49883"/>
        <note>4Fe-4S-S-AdoMet</note>
    </ligand>
</feature>
<dbReference type="InterPro" id="IPR024177">
    <property type="entry name" value="Biotin_synthase"/>
</dbReference>
<comment type="subunit">
    <text evidence="13">Homodimer.</text>
</comment>
<sequence>MIDIESIKQKVLNGLSISLQEAKDLSLVSNKEDLYKAAGEIRDHFSGRQFDMCSIINAKSGLCSEDCKWCSQSSFYHTKVESYELVDEQKAVQQACLNANQGVQKYSLVTSGKALSEANLNQLLSIYRQIKVKAKIGLCASMGLLDKEALKKLKDAGVEHYHCNLETSRSYFPALCSTHTYNQKIQTIRWAQELGMKVCSGGIIGMDETMNDRIELAFELNKLGIDSIPVNILNPVAGTPLEGTSPLSDEEVLTSFALFRFINPKAKIRFAGGRMQIKHLQQKALAAGVNAALVGDLLTTIGSNIEEDKQAFIRAGFDIN</sequence>
<evidence type="ECO:0000256" key="6">
    <source>
        <dbReference type="ARBA" id="ARBA00022691"/>
    </source>
</evidence>
<evidence type="ECO:0000256" key="1">
    <source>
        <dbReference type="ARBA" id="ARBA00004942"/>
    </source>
</evidence>
<dbReference type="SMART" id="SM00876">
    <property type="entry name" value="BATS"/>
    <property type="match status" value="1"/>
</dbReference>
<keyword evidence="9 13" id="KW-0093">Biotin biosynthesis</keyword>
<feature type="binding site" evidence="13">
    <location>
        <position position="63"/>
    </location>
    <ligand>
        <name>[4Fe-4S] cluster</name>
        <dbReference type="ChEBI" id="CHEBI:49883"/>
        <note>4Fe-4S-S-AdoMet</note>
    </ligand>
</feature>
<dbReference type="CDD" id="cd01335">
    <property type="entry name" value="Radical_SAM"/>
    <property type="match status" value="1"/>
</dbReference>
<evidence type="ECO:0000256" key="9">
    <source>
        <dbReference type="ARBA" id="ARBA00022756"/>
    </source>
</evidence>
<evidence type="ECO:0000256" key="7">
    <source>
        <dbReference type="ARBA" id="ARBA00022714"/>
    </source>
</evidence>
<dbReference type="NCBIfam" id="TIGR00433">
    <property type="entry name" value="bioB"/>
    <property type="match status" value="1"/>
</dbReference>
<dbReference type="SFLD" id="SFLDG01060">
    <property type="entry name" value="BATS_domain_containing"/>
    <property type="match status" value="1"/>
</dbReference>
<keyword evidence="10 13" id="KW-0408">Iron</keyword>
<feature type="binding site" evidence="13">
    <location>
        <position position="269"/>
    </location>
    <ligand>
        <name>[2Fe-2S] cluster</name>
        <dbReference type="ChEBI" id="CHEBI:190135"/>
    </ligand>
</feature>
<evidence type="ECO:0000256" key="3">
    <source>
        <dbReference type="ARBA" id="ARBA00012236"/>
    </source>
</evidence>
<dbReference type="PANTHER" id="PTHR22976">
    <property type="entry name" value="BIOTIN SYNTHASE"/>
    <property type="match status" value="1"/>
</dbReference>
<dbReference type="InterPro" id="IPR013785">
    <property type="entry name" value="Aldolase_TIM"/>
</dbReference>
<dbReference type="InterPro" id="IPR006638">
    <property type="entry name" value="Elp3/MiaA/NifB-like_rSAM"/>
</dbReference>
<feature type="binding site" evidence="13">
    <location>
        <position position="107"/>
    </location>
    <ligand>
        <name>[2Fe-2S] cluster</name>
        <dbReference type="ChEBI" id="CHEBI:190135"/>
    </ligand>
</feature>
<keyword evidence="4 13" id="KW-0004">4Fe-4S</keyword>
<keyword evidence="16" id="KW-1185">Reference proteome</keyword>
<comment type="catalytic activity">
    <reaction evidence="12 13">
        <text>(4R,5S)-dethiobiotin + (sulfur carrier)-SH + 2 reduced [2Fe-2S]-[ferredoxin] + 2 S-adenosyl-L-methionine = (sulfur carrier)-H + biotin + 2 5'-deoxyadenosine + 2 L-methionine + 2 oxidized [2Fe-2S]-[ferredoxin]</text>
        <dbReference type="Rhea" id="RHEA:22060"/>
        <dbReference type="Rhea" id="RHEA-COMP:10000"/>
        <dbReference type="Rhea" id="RHEA-COMP:10001"/>
        <dbReference type="Rhea" id="RHEA-COMP:14737"/>
        <dbReference type="Rhea" id="RHEA-COMP:14739"/>
        <dbReference type="ChEBI" id="CHEBI:17319"/>
        <dbReference type="ChEBI" id="CHEBI:29917"/>
        <dbReference type="ChEBI" id="CHEBI:33737"/>
        <dbReference type="ChEBI" id="CHEBI:33738"/>
        <dbReference type="ChEBI" id="CHEBI:57586"/>
        <dbReference type="ChEBI" id="CHEBI:57844"/>
        <dbReference type="ChEBI" id="CHEBI:59789"/>
        <dbReference type="ChEBI" id="CHEBI:64428"/>
        <dbReference type="ChEBI" id="CHEBI:149473"/>
        <dbReference type="EC" id="2.8.1.6"/>
    </reaction>
</comment>
<comment type="caution">
    <text evidence="15">The sequence shown here is derived from an EMBL/GenBank/DDBJ whole genome shotgun (WGS) entry which is preliminary data.</text>
</comment>
<dbReference type="InterPro" id="IPR058240">
    <property type="entry name" value="rSAM_sf"/>
</dbReference>
<evidence type="ECO:0000256" key="8">
    <source>
        <dbReference type="ARBA" id="ARBA00022723"/>
    </source>
</evidence>
<keyword evidence="11 13" id="KW-0411">Iron-sulfur</keyword>
<feature type="binding site" evidence="13">
    <location>
        <position position="199"/>
    </location>
    <ligand>
        <name>[2Fe-2S] cluster</name>
        <dbReference type="ChEBI" id="CHEBI:190135"/>
    </ligand>
</feature>
<evidence type="ECO:0000313" key="16">
    <source>
        <dbReference type="Proteomes" id="UP000708576"/>
    </source>
</evidence>
<dbReference type="Pfam" id="PF06968">
    <property type="entry name" value="BATS"/>
    <property type="match status" value="1"/>
</dbReference>
<protein>
    <recommendedName>
        <fullName evidence="3 13">Biotin synthase</fullName>
        <ecNumber evidence="3 13">2.8.1.6</ecNumber>
    </recommendedName>
</protein>
<comment type="cofactor">
    <cofactor evidence="13">
        <name>[2Fe-2S] cluster</name>
        <dbReference type="ChEBI" id="CHEBI:190135"/>
    </cofactor>
    <text evidence="13">Binds 1 [2Fe-2S] cluster. The cluster is coordinated with 3 cysteines and 1 arginine.</text>
</comment>
<dbReference type="InterPro" id="IPR010722">
    <property type="entry name" value="BATS_dom"/>
</dbReference>
<feature type="domain" description="Radical SAM core" evidence="14">
    <location>
        <begin position="45"/>
        <end position="274"/>
    </location>
</feature>
<dbReference type="PANTHER" id="PTHR22976:SF2">
    <property type="entry name" value="BIOTIN SYNTHASE, MITOCHONDRIAL"/>
    <property type="match status" value="1"/>
</dbReference>
<evidence type="ECO:0000256" key="13">
    <source>
        <dbReference type="HAMAP-Rule" id="MF_01694"/>
    </source>
</evidence>
<dbReference type="PIRSF" id="PIRSF001619">
    <property type="entry name" value="Biotin_synth"/>
    <property type="match status" value="1"/>
</dbReference>
<evidence type="ECO:0000256" key="10">
    <source>
        <dbReference type="ARBA" id="ARBA00023004"/>
    </source>
</evidence>
<comment type="cofactor">
    <cofactor evidence="13">
        <name>[4Fe-4S] cluster</name>
        <dbReference type="ChEBI" id="CHEBI:49883"/>
    </cofactor>
    <text evidence="13">Binds 1 [4Fe-4S] cluster. The cluster is coordinated with 3 cysteines and an exchangeable S-adenosyl-L-methionine.</text>
</comment>
<evidence type="ECO:0000256" key="11">
    <source>
        <dbReference type="ARBA" id="ARBA00023014"/>
    </source>
</evidence>
<evidence type="ECO:0000313" key="15">
    <source>
        <dbReference type="EMBL" id="MBS2100517.1"/>
    </source>
</evidence>